<accession>A0ABQ8UHN7</accession>
<name>A0ABQ8UHN7_9EUKA</name>
<dbReference type="EMBL" id="JAPMOS010000041">
    <property type="protein sequence ID" value="KAJ4457698.1"/>
    <property type="molecule type" value="Genomic_DNA"/>
</dbReference>
<dbReference type="Proteomes" id="UP001141327">
    <property type="component" value="Unassembled WGS sequence"/>
</dbReference>
<protein>
    <submittedName>
        <fullName evidence="2">Uncharacterized protein</fullName>
    </submittedName>
</protein>
<organism evidence="2 3">
    <name type="scientific">Paratrimastix pyriformis</name>
    <dbReference type="NCBI Taxonomy" id="342808"/>
    <lineage>
        <taxon>Eukaryota</taxon>
        <taxon>Metamonada</taxon>
        <taxon>Preaxostyla</taxon>
        <taxon>Paratrimastigidae</taxon>
        <taxon>Paratrimastix</taxon>
    </lineage>
</organism>
<sequence length="181" mass="18989">MPRAQPCVILPCLERYGYPFGMNAYESQATLCVSHLRMIELLAPLLRFNGASSLGGPASGGGGGVGGSMTPTSVRSLLAASSATTLPGLYVRLAEAAADLKMGCVCCQHMFPWHHISHLPLPSRHPAASSHDHQASRPRPPRADCPRSTTPGVSSRPAVSAPPSPRGAPHPWGPRPAPPRP</sequence>
<evidence type="ECO:0000313" key="2">
    <source>
        <dbReference type="EMBL" id="KAJ4457698.1"/>
    </source>
</evidence>
<keyword evidence="3" id="KW-1185">Reference proteome</keyword>
<feature type="compositionally biased region" description="Pro residues" evidence="1">
    <location>
        <begin position="160"/>
        <end position="181"/>
    </location>
</feature>
<reference evidence="2" key="1">
    <citation type="journal article" date="2022" name="bioRxiv">
        <title>Genomics of Preaxostyla Flagellates Illuminates Evolutionary Transitions and the Path Towards Mitochondrial Loss.</title>
        <authorList>
            <person name="Novak L.V.F."/>
            <person name="Treitli S.C."/>
            <person name="Pyrih J."/>
            <person name="Halakuc P."/>
            <person name="Pipaliya S.V."/>
            <person name="Vacek V."/>
            <person name="Brzon O."/>
            <person name="Soukal P."/>
            <person name="Eme L."/>
            <person name="Dacks J.B."/>
            <person name="Karnkowska A."/>
            <person name="Elias M."/>
            <person name="Hampl V."/>
        </authorList>
    </citation>
    <scope>NUCLEOTIDE SEQUENCE</scope>
    <source>
        <strain evidence="2">RCP-MX</strain>
    </source>
</reference>
<feature type="compositionally biased region" description="Basic and acidic residues" evidence="1">
    <location>
        <begin position="130"/>
        <end position="145"/>
    </location>
</feature>
<gene>
    <name evidence="2" type="ORF">PAPYR_6726</name>
</gene>
<feature type="region of interest" description="Disordered" evidence="1">
    <location>
        <begin position="124"/>
        <end position="181"/>
    </location>
</feature>
<evidence type="ECO:0000313" key="3">
    <source>
        <dbReference type="Proteomes" id="UP001141327"/>
    </source>
</evidence>
<comment type="caution">
    <text evidence="2">The sequence shown here is derived from an EMBL/GenBank/DDBJ whole genome shotgun (WGS) entry which is preliminary data.</text>
</comment>
<proteinExistence type="predicted"/>
<evidence type="ECO:0000256" key="1">
    <source>
        <dbReference type="SAM" id="MobiDB-lite"/>
    </source>
</evidence>